<protein>
    <submittedName>
        <fullName evidence="1">Uncharacterized protein</fullName>
    </submittedName>
</protein>
<evidence type="ECO:0000313" key="1">
    <source>
        <dbReference type="EMBL" id="PIT61756.1"/>
    </source>
</evidence>
<dbReference type="Proteomes" id="UP000231094">
    <property type="component" value="Unassembled WGS sequence"/>
</dbReference>
<evidence type="ECO:0000313" key="2">
    <source>
        <dbReference type="Proteomes" id="UP000231094"/>
    </source>
</evidence>
<dbReference type="EMBL" id="MEIV01000054">
    <property type="protein sequence ID" value="PIT61756.1"/>
    <property type="molecule type" value="Genomic_DNA"/>
</dbReference>
<gene>
    <name evidence="1" type="ORF">BHC47_06260</name>
</gene>
<name>A0A2N9Y2Y5_9NEIS</name>
<reference evidence="1 2" key="1">
    <citation type="journal article" date="2017" name="MBio">
        <title>Type VI secretion-mediated competition in the bee gut microbiome.</title>
        <authorList>
            <person name="Steele M.I."/>
            <person name="Kwong W.K."/>
            <person name="Powell J.E."/>
            <person name="Whiteley M."/>
            <person name="Moran N.A."/>
        </authorList>
    </citation>
    <scope>NUCLEOTIDE SEQUENCE [LARGE SCALE GENOMIC DNA]</scope>
    <source>
        <strain evidence="1 2">PEB0171</strain>
    </source>
</reference>
<sequence length="84" mass="9658">MISILKSILASTANNLTSPPKKYKPTTIFNNHINNINSYLAKNYPKAVFIAINYDITLAQYLILKNKGIKRYNPIYPNTLTYYD</sequence>
<proteinExistence type="predicted"/>
<organism evidence="1 2">
    <name type="scientific">Snodgrassella alvi</name>
    <dbReference type="NCBI Taxonomy" id="1196083"/>
    <lineage>
        <taxon>Bacteria</taxon>
        <taxon>Pseudomonadati</taxon>
        <taxon>Pseudomonadota</taxon>
        <taxon>Betaproteobacteria</taxon>
        <taxon>Neisseriales</taxon>
        <taxon>Neisseriaceae</taxon>
        <taxon>Snodgrassella</taxon>
    </lineage>
</organism>
<comment type="caution">
    <text evidence="1">The sequence shown here is derived from an EMBL/GenBank/DDBJ whole genome shotgun (WGS) entry which is preliminary data.</text>
</comment>
<accession>A0A2N9Y2Y5</accession>
<dbReference type="AlphaFoldDB" id="A0A2N9Y2Y5"/>